<organism evidence="1 2">
    <name type="scientific">Strongylus vulgaris</name>
    <name type="common">Blood worm</name>
    <dbReference type="NCBI Taxonomy" id="40348"/>
    <lineage>
        <taxon>Eukaryota</taxon>
        <taxon>Metazoa</taxon>
        <taxon>Ecdysozoa</taxon>
        <taxon>Nematoda</taxon>
        <taxon>Chromadorea</taxon>
        <taxon>Rhabditida</taxon>
        <taxon>Rhabditina</taxon>
        <taxon>Rhabditomorpha</taxon>
        <taxon>Strongyloidea</taxon>
        <taxon>Strongylidae</taxon>
        <taxon>Strongylus</taxon>
    </lineage>
</organism>
<proteinExistence type="predicted"/>
<dbReference type="AlphaFoldDB" id="A0A3P7K670"/>
<sequence length="94" mass="10171">MEWEGTALSENRPPADVHLATCVEVHVVVLVAPPAAGRLNRKNRLIAVRNEEQSMPRKLPSLVFGTEVRVCARSATSGQVCPAVPAFPTPFTHS</sequence>
<evidence type="ECO:0000313" key="2">
    <source>
        <dbReference type="Proteomes" id="UP000270094"/>
    </source>
</evidence>
<evidence type="ECO:0000313" key="1">
    <source>
        <dbReference type="EMBL" id="VDM83937.1"/>
    </source>
</evidence>
<reference evidence="1 2" key="1">
    <citation type="submission" date="2018-11" db="EMBL/GenBank/DDBJ databases">
        <authorList>
            <consortium name="Pathogen Informatics"/>
        </authorList>
    </citation>
    <scope>NUCLEOTIDE SEQUENCE [LARGE SCALE GENOMIC DNA]</scope>
</reference>
<accession>A0A3P7K670</accession>
<dbReference type="Proteomes" id="UP000270094">
    <property type="component" value="Unassembled WGS sequence"/>
</dbReference>
<gene>
    <name evidence="1" type="ORF">SVUK_LOCUS18935</name>
</gene>
<name>A0A3P7K670_STRVU</name>
<dbReference type="EMBL" id="UYYB01126366">
    <property type="protein sequence ID" value="VDM83937.1"/>
    <property type="molecule type" value="Genomic_DNA"/>
</dbReference>
<keyword evidence="2" id="KW-1185">Reference proteome</keyword>
<protein>
    <submittedName>
        <fullName evidence="1">Uncharacterized protein</fullName>
    </submittedName>
</protein>